<evidence type="ECO:0000313" key="2">
    <source>
        <dbReference type="EMBL" id="PLC59502.1"/>
    </source>
</evidence>
<evidence type="ECO:0000256" key="1">
    <source>
        <dbReference type="SAM" id="Phobius"/>
    </source>
</evidence>
<reference evidence="2 3" key="1">
    <citation type="journal article" date="2018" name="Syst. Appl. Microbiol.">
        <title>Photobacterium carnosum sp. nov., isolated from spoiled modified atmosphere packaged poultry meat.</title>
        <authorList>
            <person name="Hilgarth M."/>
            <person name="Fuertes S."/>
            <person name="Ehrmann M."/>
            <person name="Vogel R.F."/>
        </authorList>
    </citation>
    <scope>NUCLEOTIDE SEQUENCE [LARGE SCALE GENOMIC DNA]</scope>
    <source>
        <strain evidence="2 3">TMW 2.2021</strain>
    </source>
</reference>
<keyword evidence="3" id="KW-1185">Reference proteome</keyword>
<sequence>MTELLGVLEDLNPLLFYLLHHYFYANEKKPLINSGFLKCGGAAWGIRGFEPAFILLITSLLLCKRKKAANK</sequence>
<keyword evidence="1" id="KW-1133">Transmembrane helix</keyword>
<gene>
    <name evidence="2" type="ORF">CIK00_00400</name>
</gene>
<dbReference type="EMBL" id="NPIB01000001">
    <property type="protein sequence ID" value="PLC59502.1"/>
    <property type="molecule type" value="Genomic_DNA"/>
</dbReference>
<keyword evidence="1" id="KW-0472">Membrane</keyword>
<proteinExistence type="predicted"/>
<keyword evidence="1" id="KW-0812">Transmembrane</keyword>
<protein>
    <submittedName>
        <fullName evidence="2">Uncharacterized protein</fullName>
    </submittedName>
</protein>
<feature type="transmembrane region" description="Helical" evidence="1">
    <location>
        <begin position="44"/>
        <end position="63"/>
    </location>
</feature>
<accession>A0A2N4UWV1</accession>
<comment type="caution">
    <text evidence="2">The sequence shown here is derived from an EMBL/GenBank/DDBJ whole genome shotgun (WGS) entry which is preliminary data.</text>
</comment>
<organism evidence="2 3">
    <name type="scientific">Photobacterium carnosum</name>
    <dbReference type="NCBI Taxonomy" id="2023717"/>
    <lineage>
        <taxon>Bacteria</taxon>
        <taxon>Pseudomonadati</taxon>
        <taxon>Pseudomonadota</taxon>
        <taxon>Gammaproteobacteria</taxon>
        <taxon>Vibrionales</taxon>
        <taxon>Vibrionaceae</taxon>
        <taxon>Photobacterium</taxon>
    </lineage>
</organism>
<dbReference type="Proteomes" id="UP000234420">
    <property type="component" value="Unassembled WGS sequence"/>
</dbReference>
<dbReference type="AlphaFoldDB" id="A0A2N4UWV1"/>
<name>A0A2N4UWV1_9GAMM</name>
<evidence type="ECO:0000313" key="3">
    <source>
        <dbReference type="Proteomes" id="UP000234420"/>
    </source>
</evidence>